<reference evidence="2" key="1">
    <citation type="submission" date="2020-11" db="EMBL/GenBank/DDBJ databases">
        <authorList>
            <person name="Tran Van P."/>
        </authorList>
    </citation>
    <scope>NUCLEOTIDE SEQUENCE</scope>
</reference>
<dbReference type="EMBL" id="LR901038">
    <property type="protein sequence ID" value="CAD7247644.1"/>
    <property type="molecule type" value="Genomic_DNA"/>
</dbReference>
<dbReference type="EMBL" id="CAJPEV010001521">
    <property type="protein sequence ID" value="CAG0893123.1"/>
    <property type="molecule type" value="Genomic_DNA"/>
</dbReference>
<keyword evidence="3" id="KW-1185">Reference proteome</keyword>
<dbReference type="Proteomes" id="UP000677054">
    <property type="component" value="Unassembled WGS sequence"/>
</dbReference>
<proteinExistence type="predicted"/>
<sequence>MAEQDTLDTRVAQLKIQLEKSFQGLVNLQKQETELVLNHSRANVRNSLYPRVQEKLRQHWLALAKILKEVNETLLELNECSMDPSSMTVMDYIQLRIDAELQEGRPDSKERLQILREAKRQAEIICGTNRPIGQVMEKKGLQQKPSIEKVEEKGQREQYPTPDNVGLQHDRSNIESHVHKYDEKRPVYMTNFKEFPPMDEIGLKTSEPRESEGIWKTFRNSFRKKKNVVHSRAAFQPQGMRGQNPSSPPHRDRNREGRGELGECVVL</sequence>
<name>A0A7R9A7F4_9CRUS</name>
<evidence type="ECO:0000256" key="1">
    <source>
        <dbReference type="SAM" id="MobiDB-lite"/>
    </source>
</evidence>
<feature type="region of interest" description="Disordered" evidence="1">
    <location>
        <begin position="226"/>
        <end position="267"/>
    </location>
</feature>
<feature type="compositionally biased region" description="Basic and acidic residues" evidence="1">
    <location>
        <begin position="249"/>
        <end position="261"/>
    </location>
</feature>
<accession>A0A7R9A7F4</accession>
<organism evidence="2">
    <name type="scientific">Darwinula stevensoni</name>
    <dbReference type="NCBI Taxonomy" id="69355"/>
    <lineage>
        <taxon>Eukaryota</taxon>
        <taxon>Metazoa</taxon>
        <taxon>Ecdysozoa</taxon>
        <taxon>Arthropoda</taxon>
        <taxon>Crustacea</taxon>
        <taxon>Oligostraca</taxon>
        <taxon>Ostracoda</taxon>
        <taxon>Podocopa</taxon>
        <taxon>Podocopida</taxon>
        <taxon>Darwinulocopina</taxon>
        <taxon>Darwinuloidea</taxon>
        <taxon>Darwinulidae</taxon>
        <taxon>Darwinula</taxon>
    </lineage>
</organism>
<protein>
    <submittedName>
        <fullName evidence="2">Uncharacterized protein</fullName>
    </submittedName>
</protein>
<dbReference type="AlphaFoldDB" id="A0A7R9A7F4"/>
<gene>
    <name evidence="2" type="ORF">DSTB1V02_LOCUS7469</name>
</gene>
<evidence type="ECO:0000313" key="3">
    <source>
        <dbReference type="Proteomes" id="UP000677054"/>
    </source>
</evidence>
<evidence type="ECO:0000313" key="2">
    <source>
        <dbReference type="EMBL" id="CAD7247644.1"/>
    </source>
</evidence>